<proteinExistence type="predicted"/>
<dbReference type="GO" id="GO:0016740">
    <property type="term" value="F:transferase activity"/>
    <property type="evidence" value="ECO:0007669"/>
    <property type="project" value="UniProtKB-KW"/>
</dbReference>
<evidence type="ECO:0000313" key="2">
    <source>
        <dbReference type="EMBL" id="MFB9896608.1"/>
    </source>
</evidence>
<comment type="caution">
    <text evidence="2">The sequence shown here is derived from an EMBL/GenBank/DDBJ whole genome shotgun (WGS) entry which is preliminary data.</text>
</comment>
<evidence type="ECO:0000256" key="1">
    <source>
        <dbReference type="SAM" id="Phobius"/>
    </source>
</evidence>
<dbReference type="Gene3D" id="1.20.120.1760">
    <property type="match status" value="1"/>
</dbReference>
<feature type="transmembrane region" description="Helical" evidence="1">
    <location>
        <begin position="136"/>
        <end position="153"/>
    </location>
</feature>
<dbReference type="InterPro" id="IPR043130">
    <property type="entry name" value="CDP-OH_PTrfase_TM_dom"/>
</dbReference>
<accession>A0ABV5ZGV4</accession>
<dbReference type="EC" id="2.7.8.-" evidence="2"/>
<keyword evidence="1" id="KW-1133">Transmembrane helix</keyword>
<reference evidence="2 3" key="1">
    <citation type="submission" date="2024-09" db="EMBL/GenBank/DDBJ databases">
        <authorList>
            <person name="Sun Q."/>
            <person name="Mori K."/>
        </authorList>
    </citation>
    <scope>NUCLEOTIDE SEQUENCE [LARGE SCALE GENOMIC DNA]</scope>
    <source>
        <strain evidence="2 3">ATCC 51272</strain>
    </source>
</reference>
<protein>
    <submittedName>
        <fullName evidence="2">CDP-alcohol phosphatidyltransferase family protein</fullName>
        <ecNumber evidence="2">2.7.8.-</ecNumber>
    </submittedName>
</protein>
<evidence type="ECO:0000313" key="3">
    <source>
        <dbReference type="Proteomes" id="UP001589688"/>
    </source>
</evidence>
<keyword evidence="2" id="KW-0808">Transferase</keyword>
<keyword evidence="1" id="KW-0472">Membrane</keyword>
<dbReference type="Proteomes" id="UP001589688">
    <property type="component" value="Unassembled WGS sequence"/>
</dbReference>
<sequence>MSTFKELLQASFKSNDTEEWLDVHFNRPIGLVFALLWNKLGVHPNVITILSFFLGTAAGWMFYYTDLTHNLMGVALLVLADFCDSTDGQMARLTGKKTLVGRVLDGVSGDVWFFAIYVALCLRMQDQNIPGTDVQWGVWIWALGIIAGILSHSPQSSLADYYRQIHLFFLKGKEGSELDNYAQQRAIFESTPKKQLFARMFYRSYANYCKSQERRTPRFQTFFSSWKQASASRDRQELEGIRQQFLTGSRPLMAYTNVLTFNTRAIVLYITCLLNCPWVYLLFEIVVLNILYVYMHKRHESLCERMTTVMAQQ</sequence>
<dbReference type="EMBL" id="JBHLZF010000001">
    <property type="protein sequence ID" value="MFB9896608.1"/>
    <property type="molecule type" value="Genomic_DNA"/>
</dbReference>
<gene>
    <name evidence="2" type="ORF">ACFFK8_01910</name>
</gene>
<dbReference type="Pfam" id="PF01066">
    <property type="entry name" value="CDP-OH_P_transf"/>
    <property type="match status" value="1"/>
</dbReference>
<feature type="transmembrane region" description="Helical" evidence="1">
    <location>
        <begin position="99"/>
        <end position="120"/>
    </location>
</feature>
<dbReference type="InterPro" id="IPR000462">
    <property type="entry name" value="CDP-OH_P_trans"/>
</dbReference>
<organism evidence="2 3">
    <name type="scientific">Hallella seregens ATCC 51272</name>
    <dbReference type="NCBI Taxonomy" id="1336250"/>
    <lineage>
        <taxon>Bacteria</taxon>
        <taxon>Pseudomonadati</taxon>
        <taxon>Bacteroidota</taxon>
        <taxon>Bacteroidia</taxon>
        <taxon>Bacteroidales</taxon>
        <taxon>Prevotellaceae</taxon>
        <taxon>Hallella</taxon>
    </lineage>
</organism>
<name>A0ABV5ZGV4_9BACT</name>
<feature type="transmembrane region" description="Helical" evidence="1">
    <location>
        <begin position="46"/>
        <end position="64"/>
    </location>
</feature>
<keyword evidence="3" id="KW-1185">Reference proteome</keyword>
<dbReference type="RefSeq" id="WP_027952518.1">
    <property type="nucleotide sequence ID" value="NZ_JADU01000020.1"/>
</dbReference>
<keyword evidence="1" id="KW-0812">Transmembrane</keyword>